<name>A0ABR0T246_9HYPO</name>
<proteinExistence type="predicted"/>
<dbReference type="Proteomes" id="UP001338125">
    <property type="component" value="Unassembled WGS sequence"/>
</dbReference>
<reference evidence="1 2" key="1">
    <citation type="submission" date="2024-01" db="EMBL/GenBank/DDBJ databases">
        <title>Complete genome of Cladobotryum mycophilum ATHUM6906.</title>
        <authorList>
            <person name="Christinaki A.C."/>
            <person name="Myridakis A.I."/>
            <person name="Kouvelis V.N."/>
        </authorList>
    </citation>
    <scope>NUCLEOTIDE SEQUENCE [LARGE SCALE GENOMIC DNA]</scope>
    <source>
        <strain evidence="1 2">ATHUM6906</strain>
    </source>
</reference>
<evidence type="ECO:0000313" key="2">
    <source>
        <dbReference type="Proteomes" id="UP001338125"/>
    </source>
</evidence>
<gene>
    <name evidence="1" type="ORF">PT974_00462</name>
</gene>
<keyword evidence="2" id="KW-1185">Reference proteome</keyword>
<accession>A0ABR0T246</accession>
<organism evidence="1 2">
    <name type="scientific">Cladobotryum mycophilum</name>
    <dbReference type="NCBI Taxonomy" id="491253"/>
    <lineage>
        <taxon>Eukaryota</taxon>
        <taxon>Fungi</taxon>
        <taxon>Dikarya</taxon>
        <taxon>Ascomycota</taxon>
        <taxon>Pezizomycotina</taxon>
        <taxon>Sordariomycetes</taxon>
        <taxon>Hypocreomycetidae</taxon>
        <taxon>Hypocreales</taxon>
        <taxon>Hypocreaceae</taxon>
        <taxon>Cladobotryum</taxon>
    </lineage>
</organism>
<evidence type="ECO:0000313" key="1">
    <source>
        <dbReference type="EMBL" id="KAK5998090.1"/>
    </source>
</evidence>
<dbReference type="EMBL" id="JAVFKD010000001">
    <property type="protein sequence ID" value="KAK5998090.1"/>
    <property type="molecule type" value="Genomic_DNA"/>
</dbReference>
<protein>
    <submittedName>
        <fullName evidence="1">Uncharacterized protein</fullName>
    </submittedName>
</protein>
<sequence length="65" mass="7343">MSLSAHSYKYDLDHMQGRKNWVGPSGNYVSGRIQTSGEGWWAKQPVTASRFPIPTCPIWINVSTF</sequence>
<comment type="caution">
    <text evidence="1">The sequence shown here is derived from an EMBL/GenBank/DDBJ whole genome shotgun (WGS) entry which is preliminary data.</text>
</comment>